<dbReference type="InterPro" id="IPR041286">
    <property type="entry name" value="MBG_2"/>
</dbReference>
<proteinExistence type="predicted"/>
<evidence type="ECO:0000259" key="3">
    <source>
        <dbReference type="Pfam" id="PF18676"/>
    </source>
</evidence>
<name>A0A2T5YL98_9BACT</name>
<feature type="domain" description="MBG" evidence="4">
    <location>
        <begin position="234"/>
        <end position="315"/>
    </location>
</feature>
<dbReference type="Pfam" id="PF18676">
    <property type="entry name" value="MBG_2"/>
    <property type="match status" value="5"/>
</dbReference>
<feature type="domain" description="YDG" evidence="2">
    <location>
        <begin position="548"/>
        <end position="624"/>
    </location>
</feature>
<feature type="domain" description="MBG" evidence="3">
    <location>
        <begin position="1111"/>
        <end position="1177"/>
    </location>
</feature>
<protein>
    <submittedName>
        <fullName evidence="6">Putative secreted protein (Por secretion system target)</fullName>
    </submittedName>
</protein>
<reference evidence="6 7" key="1">
    <citation type="submission" date="2018-04" db="EMBL/GenBank/DDBJ databases">
        <title>Genomic Encyclopedia of Archaeal and Bacterial Type Strains, Phase II (KMG-II): from individual species to whole genera.</title>
        <authorList>
            <person name="Goeker M."/>
        </authorList>
    </citation>
    <scope>NUCLEOTIDE SEQUENCE [LARGE SCALE GENOMIC DNA]</scope>
    <source>
        <strain evidence="6 7">DSM 100162</strain>
    </source>
</reference>
<sequence length="1531" mass="160832">MNLKPLHLYFFMGQSMMRRMFLIMSLLFLALSPLLAQTVTSDKDDYAPGEVAIITGSGWINDEYVDVHFEEEPEYDHSHEHHGTSVDADGNWKIEFEILERHLGVTFNVIAVGQQSGARAETSFTDAQPTQVVLSSSNNPSLAGENVNITAIVRRAPDGNNNVSGQLQFYLNGIAHGDALAISNNNNIKSLTFNALSAGEHQIRAEFKGTNNDRPNGYMNSESTISQTVNKRSATIKLQDLEYIYNGQPKAASATTNPANLYGLSISYKPVGTSSDAYTAAAPVNAGSYDVRAILENANYEATEVTGLLVINKANQVISWTNPQGIVYGTALSATQLNAALTAGEGSLTYSPVSGSILGYGSHTLTVKAAETTNYNAAEATVILQVEKATPTLTLAIGEPHTYDGTPKHIAGVELEGVLENDDLGAATVTYSKDGATVASPVDAGAYIITASFAGNDNYLPGQATGTLTITPRPVTVAANALSKVYGEADPNLTYTVNVGSVVNGDSFSGSLEREPGENVRGYAINKGTLSLGNNYNLSFEGAQFTINPKQVTARILAEDKVYDGSEQATASGFIAANELVGSDQVEVTVRNAAFSDKNVGTAKPVTADVSITHGNYTLSSATASTTAKITSKPIVGTFTAASKVYDGTTAATVTDLALVGIIAGDDIQLTGGEARFADKNANTGKTVTLVGAALSGKDKDNYTLASVEQALADITQRPASVTPKAVTKVYGTPDPDLTGTLEGFVAEDEITADFLRPLGEWVGKYDITSILLPKEALRNYEITYNEAVLEITPAELVVTAHHASRKYGDANPEFTGSVSGIVKNDEIEISYTSKATPESVVGTYAITPELSGDALANYTIIATEGILTIEKAALSLQVHDKTRKYGEANPAFDGTLTGLKNSDPITPSYRTEADESTNVGEYAITGSLLDPNKKLGNYEVSITDGVLFIQPASAQIHLSGLSKVYNGQAQGVEVSTVPEGLAVNITYNSAAVAPTKADSYSVVATLANSNYTAPDATGTLVIAQKELTADLSNAGKVYDGTTAAPGTTATLTGVVTGDEVTAHVSEAIFSSANAGERTVSATVTLQGSDAANYVLKQVNATTSTISRAPLSITAPSMSKYCGQADPLTGYTCTVTGAVNQEQILTSYTIAGTEVIPASADVKLVNYDVTFVKGTLTINGLTLDASAASTPRSVNEDVIINISVKDGETAIDGVNVELVVEAGGEVRRFTQSSVNGIATFNLGKQLAKVYSVQAVAGGSACAASQVVYLPIYDPDGGFVTGGGWINSPKDALAADLNATGKANFGFVAKYKKGKNEVDGNTEFQFQNGNLNFKSSSHTAATLVISGAKATYKGKGFINGGGMEYDFMVVATDGDINGGGGYDKFRIKIWNGGDVVYDNARGAADNAELGDAARLGGGSIVIHENKSLNGGSGTKKLATVVTPEQLSASFLNYPNPYTDRTTITFSVEKDEQFALEVYDVKGARVRKTEEGMAEAGKVYEFEFSANSLPEGVYFARLTTASGVKTIKMVLKK</sequence>
<evidence type="ECO:0000259" key="2">
    <source>
        <dbReference type="Pfam" id="PF18657"/>
    </source>
</evidence>
<feature type="domain" description="MBG" evidence="3">
    <location>
        <begin position="876"/>
        <end position="948"/>
    </location>
</feature>
<evidence type="ECO:0000313" key="6">
    <source>
        <dbReference type="EMBL" id="PTX20071.1"/>
    </source>
</evidence>
<dbReference type="EMBL" id="QBKI01000003">
    <property type="protein sequence ID" value="PTX20071.1"/>
    <property type="molecule type" value="Genomic_DNA"/>
</dbReference>
<feature type="domain" description="MBG" evidence="3">
    <location>
        <begin position="797"/>
        <end position="869"/>
    </location>
</feature>
<dbReference type="Pfam" id="PF18887">
    <property type="entry name" value="MBG_3"/>
    <property type="match status" value="3"/>
</dbReference>
<dbReference type="InterPro" id="IPR013783">
    <property type="entry name" value="Ig-like_fold"/>
</dbReference>
<dbReference type="Pfam" id="PF16640">
    <property type="entry name" value="Big_3_5"/>
    <property type="match status" value="1"/>
</dbReference>
<feature type="domain" description="YDG" evidence="2">
    <location>
        <begin position="636"/>
        <end position="707"/>
    </location>
</feature>
<organism evidence="6 7">
    <name type="scientific">Pontibacter mucosus</name>
    <dbReference type="NCBI Taxonomy" id="1649266"/>
    <lineage>
        <taxon>Bacteria</taxon>
        <taxon>Pseudomonadati</taxon>
        <taxon>Bacteroidota</taxon>
        <taxon>Cytophagia</taxon>
        <taxon>Cytophagales</taxon>
        <taxon>Hymenobacteraceae</taxon>
        <taxon>Pontibacter</taxon>
    </lineage>
</organism>
<evidence type="ECO:0000313" key="7">
    <source>
        <dbReference type="Proteomes" id="UP000244225"/>
    </source>
</evidence>
<dbReference type="Proteomes" id="UP000244225">
    <property type="component" value="Unassembled WGS sequence"/>
</dbReference>
<accession>A0A2T5YL98</accession>
<dbReference type="InterPro" id="IPR032109">
    <property type="entry name" value="Big_3_5"/>
</dbReference>
<dbReference type="InterPro" id="IPR041248">
    <property type="entry name" value="YDG"/>
</dbReference>
<feature type="domain" description="Bacterial Ig-like" evidence="1">
    <location>
        <begin position="134"/>
        <end position="230"/>
    </location>
</feature>
<evidence type="ECO:0000259" key="5">
    <source>
        <dbReference type="Pfam" id="PF18962"/>
    </source>
</evidence>
<feature type="domain" description="MBG" evidence="3">
    <location>
        <begin position="721"/>
        <end position="790"/>
    </location>
</feature>
<evidence type="ECO:0000259" key="4">
    <source>
        <dbReference type="Pfam" id="PF18887"/>
    </source>
</evidence>
<dbReference type="Gene3D" id="2.60.40.10">
    <property type="entry name" value="Immunoglobulins"/>
    <property type="match status" value="1"/>
</dbReference>
<dbReference type="Pfam" id="PF18657">
    <property type="entry name" value="YDG"/>
    <property type="match status" value="2"/>
</dbReference>
<gene>
    <name evidence="6" type="ORF">C8N40_103143</name>
</gene>
<feature type="domain" description="MBG" evidence="4">
    <location>
        <begin position="955"/>
        <end position="1026"/>
    </location>
</feature>
<dbReference type="Gene3D" id="3.30.160.710">
    <property type="match status" value="2"/>
</dbReference>
<feature type="domain" description="MBG" evidence="3">
    <location>
        <begin position="475"/>
        <end position="546"/>
    </location>
</feature>
<dbReference type="InterPro" id="IPR026444">
    <property type="entry name" value="Secre_tail"/>
</dbReference>
<feature type="domain" description="Secretion system C-terminal sorting" evidence="5">
    <location>
        <begin position="1452"/>
        <end position="1528"/>
    </location>
</feature>
<dbReference type="NCBIfam" id="TIGR04183">
    <property type="entry name" value="Por_Secre_tail"/>
    <property type="match status" value="1"/>
</dbReference>
<dbReference type="OrthoDB" id="1121493at2"/>
<dbReference type="InterPro" id="IPR043772">
    <property type="entry name" value="MBG_3"/>
</dbReference>
<feature type="domain" description="MBG" evidence="4">
    <location>
        <begin position="401"/>
        <end position="472"/>
    </location>
</feature>
<comment type="caution">
    <text evidence="6">The sequence shown here is derived from an EMBL/GenBank/DDBJ whole genome shotgun (WGS) entry which is preliminary data.</text>
</comment>
<evidence type="ECO:0000259" key="1">
    <source>
        <dbReference type="Pfam" id="PF16640"/>
    </source>
</evidence>
<dbReference type="Pfam" id="PF18962">
    <property type="entry name" value="Por_Secre_tail"/>
    <property type="match status" value="1"/>
</dbReference>
<keyword evidence="7" id="KW-1185">Reference proteome</keyword>